<organism evidence="1 2">
    <name type="scientific">Musa troglodytarum</name>
    <name type="common">fe'i banana</name>
    <dbReference type="NCBI Taxonomy" id="320322"/>
    <lineage>
        <taxon>Eukaryota</taxon>
        <taxon>Viridiplantae</taxon>
        <taxon>Streptophyta</taxon>
        <taxon>Embryophyta</taxon>
        <taxon>Tracheophyta</taxon>
        <taxon>Spermatophyta</taxon>
        <taxon>Magnoliopsida</taxon>
        <taxon>Liliopsida</taxon>
        <taxon>Zingiberales</taxon>
        <taxon>Musaceae</taxon>
        <taxon>Musa</taxon>
    </lineage>
</organism>
<dbReference type="EMBL" id="CP097502">
    <property type="protein sequence ID" value="URD76921.1"/>
    <property type="molecule type" value="Genomic_DNA"/>
</dbReference>
<dbReference type="AlphaFoldDB" id="A0A9E7JDH5"/>
<sequence>MLIYMYIEPLLTAGPPPPPVTSVLGPSFPMRNARKVKLAKEYRHSTVKFERKHSRPERYDRNIT</sequence>
<proteinExistence type="predicted"/>
<protein>
    <submittedName>
        <fullName evidence="1">Uncharacterized protein</fullName>
    </submittedName>
</protein>
<evidence type="ECO:0000313" key="1">
    <source>
        <dbReference type="EMBL" id="URD76921.1"/>
    </source>
</evidence>
<reference evidence="1" key="1">
    <citation type="submission" date="2022-05" db="EMBL/GenBank/DDBJ databases">
        <title>The Musa troglodytarum L. genome provides insights into the mechanism of non-climacteric behaviour and enrichment of carotenoids.</title>
        <authorList>
            <person name="Wang J."/>
        </authorList>
    </citation>
    <scope>NUCLEOTIDE SEQUENCE</scope>
    <source>
        <tissue evidence="1">Leaf</tissue>
    </source>
</reference>
<dbReference type="Proteomes" id="UP001055439">
    <property type="component" value="Chromosome 1"/>
</dbReference>
<keyword evidence="2" id="KW-1185">Reference proteome</keyword>
<gene>
    <name evidence="1" type="ORF">MUK42_35414</name>
</gene>
<evidence type="ECO:0000313" key="2">
    <source>
        <dbReference type="Proteomes" id="UP001055439"/>
    </source>
</evidence>
<accession>A0A9E7JDH5</accession>
<name>A0A9E7JDH5_9LILI</name>